<keyword evidence="7" id="KW-1185">Reference proteome</keyword>
<accession>A0A265DYH7</accession>
<evidence type="ECO:0000256" key="1">
    <source>
        <dbReference type="ARBA" id="ARBA00022679"/>
    </source>
</evidence>
<dbReference type="OrthoDB" id="9801954at2"/>
<dbReference type="EMBL" id="JH393257">
    <property type="protein sequence ID" value="EHJ94237.1"/>
    <property type="molecule type" value="Genomic_DNA"/>
</dbReference>
<evidence type="ECO:0000313" key="5">
    <source>
        <dbReference type="EMBL" id="OZT74394.1"/>
    </source>
</evidence>
<evidence type="ECO:0000313" key="6">
    <source>
        <dbReference type="Proteomes" id="UP000005756"/>
    </source>
</evidence>
<dbReference type="RefSeq" id="WP_007112173.1">
    <property type="nucleotide sequence ID" value="NZ_JH393257.1"/>
</dbReference>
<feature type="domain" description="Glycosyltransferase 2-like" evidence="2">
    <location>
        <begin position="4"/>
        <end position="130"/>
    </location>
</feature>
<dbReference type="EMBL" id="NPEY01000006">
    <property type="protein sequence ID" value="OZT74394.1"/>
    <property type="molecule type" value="Genomic_DNA"/>
</dbReference>
<dbReference type="Gene3D" id="3.90.550.10">
    <property type="entry name" value="Spore Coat Polysaccharide Biosynthesis Protein SpsA, Chain A"/>
    <property type="match status" value="1"/>
</dbReference>
<dbReference type="Pfam" id="PF02709">
    <property type="entry name" value="Glyco_transf_7C"/>
    <property type="match status" value="1"/>
</dbReference>
<proteinExistence type="predicted"/>
<dbReference type="AlphaFoldDB" id="A0A265DYH7"/>
<gene>
    <name evidence="5" type="ORF">CE457_10430</name>
    <name evidence="4" type="ORF">KUC_1195</name>
</gene>
<feature type="domain" description="Galactosyltransferase C-terminal" evidence="3">
    <location>
        <begin position="169"/>
        <end position="219"/>
    </location>
</feature>
<dbReference type="Proteomes" id="UP000216538">
    <property type="component" value="Unassembled WGS sequence"/>
</dbReference>
<dbReference type="SUPFAM" id="SSF53448">
    <property type="entry name" value="Nucleotide-diphospho-sugar transferases"/>
    <property type="match status" value="1"/>
</dbReference>
<keyword evidence="1" id="KW-0808">Transferase</keyword>
<dbReference type="Proteomes" id="UP000005756">
    <property type="component" value="Unassembled WGS sequence"/>
</dbReference>
<organism evidence="4 6">
    <name type="scientific">Vreelandella boliviensis LC1</name>
    <dbReference type="NCBI Taxonomy" id="1072583"/>
    <lineage>
        <taxon>Bacteria</taxon>
        <taxon>Pseudomonadati</taxon>
        <taxon>Pseudomonadota</taxon>
        <taxon>Gammaproteobacteria</taxon>
        <taxon>Oceanospirillales</taxon>
        <taxon>Halomonadaceae</taxon>
        <taxon>Vreelandella</taxon>
    </lineage>
</organism>
<dbReference type="InterPro" id="IPR027791">
    <property type="entry name" value="Galactosyl_T_C"/>
</dbReference>
<protein>
    <submittedName>
        <fullName evidence="4">Chondroitin synthase</fullName>
    </submittedName>
</protein>
<evidence type="ECO:0000313" key="7">
    <source>
        <dbReference type="Proteomes" id="UP000216538"/>
    </source>
</evidence>
<dbReference type="Pfam" id="PF00535">
    <property type="entry name" value="Glycos_transf_2"/>
    <property type="match status" value="1"/>
</dbReference>
<sequence>MKVSLIITTYNWPDALKLVLLSATRQSYDNYEVIVADDGSESTTKTTIANIQKLSHTPIIHVWQKDKGFRAAAIRNRAVAKSSGDYIIFIDGDCILHSHFISDHAALSEKGFFIPGSRVKLKKTYSEKLLNSQHPFTFFTRASIVKLWLLGKVKRIHPIIKLPATKFRYKRPKRWQGAVTCNLGLWREDFLSVNGFNNDFIGWGLEDSDLIVRLINNGIYRKDGKLNSFIIHLFHQEASRENESINRKKFELSIQHNIKVTPFGFFQIENIE</sequence>
<name>A0A265DYH7_9GAMM</name>
<dbReference type="PANTHER" id="PTHR43685:SF3">
    <property type="entry name" value="SLR2126 PROTEIN"/>
    <property type="match status" value="1"/>
</dbReference>
<dbReference type="InterPro" id="IPR001173">
    <property type="entry name" value="Glyco_trans_2-like"/>
</dbReference>
<dbReference type="InterPro" id="IPR029044">
    <property type="entry name" value="Nucleotide-diphossugar_trans"/>
</dbReference>
<evidence type="ECO:0000259" key="3">
    <source>
        <dbReference type="Pfam" id="PF02709"/>
    </source>
</evidence>
<evidence type="ECO:0000259" key="2">
    <source>
        <dbReference type="Pfam" id="PF00535"/>
    </source>
</evidence>
<dbReference type="STRING" id="1072583.KUC_1195"/>
<evidence type="ECO:0000313" key="4">
    <source>
        <dbReference type="EMBL" id="EHJ94237.1"/>
    </source>
</evidence>
<dbReference type="PANTHER" id="PTHR43685">
    <property type="entry name" value="GLYCOSYLTRANSFERASE"/>
    <property type="match status" value="1"/>
</dbReference>
<reference evidence="4 6" key="1">
    <citation type="submission" date="2011-10" db="EMBL/GenBank/DDBJ databases">
        <authorList>
            <person name="Quillaguamn J."/>
            <person name="Guzmn D."/>
            <person name="Balderrama-Subieta A."/>
            <person name="Cardona-Ortuo C."/>
            <person name="Guevara-Martnez M."/>
            <person name="Callisaya-Quispe N."/>
        </authorList>
    </citation>
    <scope>NUCLEOTIDE SEQUENCE [LARGE SCALE GENOMIC DNA]</scope>
    <source>
        <strain evidence="4 6">LC1</strain>
    </source>
</reference>
<dbReference type="InterPro" id="IPR050834">
    <property type="entry name" value="Glycosyltransf_2"/>
</dbReference>
<dbReference type="CDD" id="cd06420">
    <property type="entry name" value="GT2_Chondriotin_Pol_N"/>
    <property type="match status" value="1"/>
</dbReference>
<dbReference type="GO" id="GO:0016740">
    <property type="term" value="F:transferase activity"/>
    <property type="evidence" value="ECO:0007669"/>
    <property type="project" value="UniProtKB-KW"/>
</dbReference>
<reference evidence="5 7" key="2">
    <citation type="submission" date="2017-07" db="EMBL/GenBank/DDBJ databases">
        <title>Shotgun whole genome sequences of three halophilic bacterial isolates.</title>
        <authorList>
            <person name="Pozzo T."/>
            <person name="Higdon S.M."/>
            <person name="Quillaguaman J."/>
        </authorList>
    </citation>
    <scope>NUCLEOTIDE SEQUENCE [LARGE SCALE GENOMIC DNA]</scope>
    <source>
        <strain evidence="5 7">LC1</strain>
    </source>
</reference>